<dbReference type="OrthoDB" id="3997752at2759"/>
<name>A0A4T0X6E4_9ASCO</name>
<feature type="region of interest" description="Disordered" evidence="1">
    <location>
        <begin position="1"/>
        <end position="25"/>
    </location>
</feature>
<gene>
    <name evidence="2" type="ORF">CANINC_000330</name>
</gene>
<evidence type="ECO:0000256" key="1">
    <source>
        <dbReference type="SAM" id="MobiDB-lite"/>
    </source>
</evidence>
<comment type="caution">
    <text evidence="2">The sequence shown here is derived from an EMBL/GenBank/DDBJ whole genome shotgun (WGS) entry which is preliminary data.</text>
</comment>
<evidence type="ECO:0000313" key="3">
    <source>
        <dbReference type="Proteomes" id="UP000307173"/>
    </source>
</evidence>
<accession>A0A4T0X6E4</accession>
<proteinExistence type="predicted"/>
<evidence type="ECO:0000313" key="2">
    <source>
        <dbReference type="EMBL" id="TID31086.1"/>
    </source>
</evidence>
<dbReference type="AlphaFoldDB" id="A0A4T0X6E4"/>
<reference evidence="2 3" key="1">
    <citation type="journal article" date="2019" name="Front. Genet.">
        <title>Whole-Genome Sequencing of the Opportunistic Yeast Pathogen Candida inconspicua Uncovers Its Hybrid Origin.</title>
        <authorList>
            <person name="Mixao V."/>
            <person name="Hansen A.P."/>
            <person name="Saus E."/>
            <person name="Boekhout T."/>
            <person name="Lass-Florl C."/>
            <person name="Gabaldon T."/>
        </authorList>
    </citation>
    <scope>NUCLEOTIDE SEQUENCE [LARGE SCALE GENOMIC DNA]</scope>
    <source>
        <strain evidence="2 3">CBS 180</strain>
    </source>
</reference>
<feature type="compositionally biased region" description="Acidic residues" evidence="1">
    <location>
        <begin position="84"/>
        <end position="93"/>
    </location>
</feature>
<protein>
    <submittedName>
        <fullName evidence="2">Uncharacterized protein</fullName>
    </submittedName>
</protein>
<organism evidence="2 3">
    <name type="scientific">Pichia inconspicua</name>
    <dbReference type="NCBI Taxonomy" id="52247"/>
    <lineage>
        <taxon>Eukaryota</taxon>
        <taxon>Fungi</taxon>
        <taxon>Dikarya</taxon>
        <taxon>Ascomycota</taxon>
        <taxon>Saccharomycotina</taxon>
        <taxon>Pichiomycetes</taxon>
        <taxon>Pichiales</taxon>
        <taxon>Pichiaceae</taxon>
        <taxon>Pichia</taxon>
    </lineage>
</organism>
<dbReference type="EMBL" id="SELW01000049">
    <property type="protein sequence ID" value="TID31086.1"/>
    <property type="molecule type" value="Genomic_DNA"/>
</dbReference>
<keyword evidence="3" id="KW-1185">Reference proteome</keyword>
<dbReference type="Proteomes" id="UP000307173">
    <property type="component" value="Unassembled WGS sequence"/>
</dbReference>
<feature type="compositionally biased region" description="Low complexity" evidence="1">
    <location>
        <begin position="1"/>
        <end position="20"/>
    </location>
</feature>
<sequence>MLAQPQQPQQQPQLQQQHIHVPPPQAIFERSVEQQLAEDCTSPVLDSTVELLATSPLDDVDILQVPHRHTSLPVLQAKDQEEQKQDEEQEEGGDSGRPLLPHRKSISFYSFADLCCYEREREKGRDDGGALMRVCSANDYICAKKKQLCECMKKH</sequence>
<feature type="region of interest" description="Disordered" evidence="1">
    <location>
        <begin position="71"/>
        <end position="101"/>
    </location>
</feature>